<name>A0A3E1YEZ8_9BACT</name>
<dbReference type="RefSeq" id="WP_116975092.1">
    <property type="nucleotide sequence ID" value="NZ_QPMM01000002.1"/>
</dbReference>
<accession>A0A3E1YEZ8</accession>
<dbReference type="OrthoDB" id="675283at2"/>
<comment type="caution">
    <text evidence="1">The sequence shown here is derived from an EMBL/GenBank/DDBJ whole genome shotgun (WGS) entry which is preliminary data.</text>
</comment>
<gene>
    <name evidence="1" type="ORF">DVR12_07900</name>
</gene>
<organism evidence="1 2">
    <name type="scientific">Chitinophaga silvatica</name>
    <dbReference type="NCBI Taxonomy" id="2282649"/>
    <lineage>
        <taxon>Bacteria</taxon>
        <taxon>Pseudomonadati</taxon>
        <taxon>Bacteroidota</taxon>
        <taxon>Chitinophagia</taxon>
        <taxon>Chitinophagales</taxon>
        <taxon>Chitinophagaceae</taxon>
        <taxon>Chitinophaga</taxon>
    </lineage>
</organism>
<dbReference type="AlphaFoldDB" id="A0A3E1YEZ8"/>
<evidence type="ECO:0000313" key="1">
    <source>
        <dbReference type="EMBL" id="RFS25098.1"/>
    </source>
</evidence>
<dbReference type="EMBL" id="QPMM01000002">
    <property type="protein sequence ID" value="RFS25098.1"/>
    <property type="molecule type" value="Genomic_DNA"/>
</dbReference>
<dbReference type="Proteomes" id="UP000260644">
    <property type="component" value="Unassembled WGS sequence"/>
</dbReference>
<evidence type="ECO:0000313" key="2">
    <source>
        <dbReference type="Proteomes" id="UP000260644"/>
    </source>
</evidence>
<reference evidence="1 2" key="1">
    <citation type="submission" date="2018-07" db="EMBL/GenBank/DDBJ databases">
        <title>Chitinophaga K2CV101002-2 sp. nov., isolated from a monsoon evergreen broad-leaved forest soil.</title>
        <authorList>
            <person name="Lv Y."/>
        </authorList>
    </citation>
    <scope>NUCLEOTIDE SEQUENCE [LARGE SCALE GENOMIC DNA]</scope>
    <source>
        <strain evidence="1 2">GDMCC 1.1288</strain>
    </source>
</reference>
<proteinExistence type="predicted"/>
<keyword evidence="2" id="KW-1185">Reference proteome</keyword>
<protein>
    <submittedName>
        <fullName evidence="1">Uncharacterized protein</fullName>
    </submittedName>
</protein>
<sequence>MTTTDITVYIDDKPYRFHVKVDEQNESTTYSVDPVTDTHPDPDFIPGHLEFNYNGSLTLKEKLKTVEQEQIARLIWQEILDKMNP</sequence>